<keyword evidence="5" id="KW-0325">Glycoprotein</keyword>
<dbReference type="PANTHER" id="PTHR48021">
    <property type="match status" value="1"/>
</dbReference>
<evidence type="ECO:0000256" key="5">
    <source>
        <dbReference type="ARBA" id="ARBA00023180"/>
    </source>
</evidence>
<dbReference type="AlphaFoldDB" id="A0A8N1S888"/>
<feature type="transmembrane region" description="Helical" evidence="6">
    <location>
        <begin position="224"/>
        <end position="244"/>
    </location>
</feature>
<dbReference type="PROSITE" id="PS00217">
    <property type="entry name" value="SUGAR_TRANSPORT_2"/>
    <property type="match status" value="1"/>
</dbReference>
<dbReference type="GO" id="GO:0022857">
    <property type="term" value="F:transmembrane transporter activity"/>
    <property type="evidence" value="ECO:0007669"/>
    <property type="project" value="InterPro"/>
</dbReference>
<feature type="domain" description="Major facilitator superfamily (MFS) profile" evidence="7">
    <location>
        <begin position="1"/>
        <end position="374"/>
    </location>
</feature>
<comment type="subcellular location">
    <subcellularLocation>
        <location evidence="1">Membrane</location>
        <topology evidence="1">Multi-pass membrane protein</topology>
    </subcellularLocation>
</comment>
<feature type="transmembrane region" description="Helical" evidence="6">
    <location>
        <begin position="183"/>
        <end position="204"/>
    </location>
</feature>
<evidence type="ECO:0000256" key="4">
    <source>
        <dbReference type="ARBA" id="ARBA00023136"/>
    </source>
</evidence>
<dbReference type="PRINTS" id="PR00171">
    <property type="entry name" value="SUGRTRNSPORT"/>
</dbReference>
<feature type="transmembrane region" description="Helical" evidence="6">
    <location>
        <begin position="20"/>
        <end position="40"/>
    </location>
</feature>
<dbReference type="OrthoDB" id="4142200at2759"/>
<dbReference type="PANTHER" id="PTHR48021:SF1">
    <property type="entry name" value="GH07001P-RELATED"/>
    <property type="match status" value="1"/>
</dbReference>
<feature type="transmembrane region" description="Helical" evidence="6">
    <location>
        <begin position="320"/>
        <end position="340"/>
    </location>
</feature>
<feature type="transmembrane region" description="Helical" evidence="6">
    <location>
        <begin position="113"/>
        <end position="136"/>
    </location>
</feature>
<evidence type="ECO:0000313" key="9">
    <source>
        <dbReference type="RefSeq" id="XP_025075099.1"/>
    </source>
</evidence>
<evidence type="ECO:0000256" key="1">
    <source>
        <dbReference type="ARBA" id="ARBA00004141"/>
    </source>
</evidence>
<reference evidence="9" key="1">
    <citation type="submission" date="2025-08" db="UniProtKB">
        <authorList>
            <consortium name="RefSeq"/>
        </authorList>
    </citation>
    <scope>IDENTIFICATION</scope>
</reference>
<keyword evidence="2 6" id="KW-0812">Transmembrane</keyword>
<dbReference type="InterPro" id="IPR005829">
    <property type="entry name" value="Sugar_transporter_CS"/>
</dbReference>
<feature type="transmembrane region" description="Helical" evidence="6">
    <location>
        <begin position="288"/>
        <end position="308"/>
    </location>
</feature>
<evidence type="ECO:0000259" key="7">
    <source>
        <dbReference type="PROSITE" id="PS50850"/>
    </source>
</evidence>
<evidence type="ECO:0000313" key="8">
    <source>
        <dbReference type="Proteomes" id="UP000504615"/>
    </source>
</evidence>
<proteinExistence type="predicted"/>
<name>A0A8N1S888_9HYME</name>
<keyword evidence="3 6" id="KW-1133">Transmembrane helix</keyword>
<protein>
    <submittedName>
        <fullName evidence="9">Facilitated trehalose transporter Tret1-like</fullName>
    </submittedName>
</protein>
<dbReference type="GeneID" id="105431124"/>
<evidence type="ECO:0000256" key="2">
    <source>
        <dbReference type="ARBA" id="ARBA00022692"/>
    </source>
</evidence>
<dbReference type="SUPFAM" id="SSF103473">
    <property type="entry name" value="MFS general substrate transporter"/>
    <property type="match status" value="1"/>
</dbReference>
<dbReference type="Proteomes" id="UP000504615">
    <property type="component" value="Unplaced"/>
</dbReference>
<keyword evidence="8" id="KW-1185">Reference proteome</keyword>
<dbReference type="InterPro" id="IPR003663">
    <property type="entry name" value="Sugar/inositol_transpt"/>
</dbReference>
<dbReference type="Pfam" id="PF00083">
    <property type="entry name" value="Sugar_tr"/>
    <property type="match status" value="2"/>
</dbReference>
<evidence type="ECO:0000256" key="6">
    <source>
        <dbReference type="SAM" id="Phobius"/>
    </source>
</evidence>
<dbReference type="InterPro" id="IPR005828">
    <property type="entry name" value="MFS_sugar_transport-like"/>
</dbReference>
<dbReference type="GO" id="GO:0016020">
    <property type="term" value="C:membrane"/>
    <property type="evidence" value="ECO:0007669"/>
    <property type="project" value="UniProtKB-SubCell"/>
</dbReference>
<feature type="transmembrane region" description="Helical" evidence="6">
    <location>
        <begin position="249"/>
        <end position="268"/>
    </location>
</feature>
<feature type="transmembrane region" description="Helical" evidence="6">
    <location>
        <begin position="87"/>
        <end position="106"/>
    </location>
</feature>
<dbReference type="InterPro" id="IPR036259">
    <property type="entry name" value="MFS_trans_sf"/>
</dbReference>
<sequence>MTSTLASEVNDGSKIYRLNQHIAAFVTSLGGFAFGVTLGWNSNAGEILRNILNVSSTEISLVGGILNAGACVGIMFMPFLMKYFSHITAMFLTMPGFIAGWTLICCADQKISLLIIGRFVCGMSGGAFCILTPIYIAEIADQNLRERLLMYFHLLINCGIMYAFAIAHITINVLKNRHTARSFFTCFFAFLTQQLSGANIMIFYALTLFNVGGSGDLTGSEQTVVVGGVQILFCFLAMSLIDIVGRQKLLIASSMLMGLFLILLGWFYKLRDQDPEYDDIYFWMPSTWTILFFAAFNAGVGPISWTLLGDIFPMQIRKTAIACTVTFNWLLSLITIITFGEILNAFGVSKTMWLFAGFCWIAGGLCALLLKNTAGYSLAKIQKSFGIEVEQVEIDDTDQI</sequence>
<organism evidence="8 9">
    <name type="scientific">Pogonomyrmex barbatus</name>
    <name type="common">red harvester ant</name>
    <dbReference type="NCBI Taxonomy" id="144034"/>
    <lineage>
        <taxon>Eukaryota</taxon>
        <taxon>Metazoa</taxon>
        <taxon>Ecdysozoa</taxon>
        <taxon>Arthropoda</taxon>
        <taxon>Hexapoda</taxon>
        <taxon>Insecta</taxon>
        <taxon>Pterygota</taxon>
        <taxon>Neoptera</taxon>
        <taxon>Endopterygota</taxon>
        <taxon>Hymenoptera</taxon>
        <taxon>Apocrita</taxon>
        <taxon>Aculeata</taxon>
        <taxon>Formicoidea</taxon>
        <taxon>Formicidae</taxon>
        <taxon>Myrmicinae</taxon>
        <taxon>Pogonomyrmex</taxon>
    </lineage>
</organism>
<accession>A0A8N1S888</accession>
<dbReference type="Gene3D" id="1.20.1250.20">
    <property type="entry name" value="MFS general substrate transporter like domains"/>
    <property type="match status" value="2"/>
</dbReference>
<dbReference type="PROSITE" id="PS50850">
    <property type="entry name" value="MFS"/>
    <property type="match status" value="1"/>
</dbReference>
<dbReference type="RefSeq" id="XP_025075099.1">
    <property type="nucleotide sequence ID" value="XM_025219314.1"/>
</dbReference>
<feature type="transmembrane region" description="Helical" evidence="6">
    <location>
        <begin position="352"/>
        <end position="370"/>
    </location>
</feature>
<evidence type="ECO:0000256" key="3">
    <source>
        <dbReference type="ARBA" id="ARBA00022989"/>
    </source>
</evidence>
<dbReference type="InterPro" id="IPR050549">
    <property type="entry name" value="MFS_Trehalose_Transporter"/>
</dbReference>
<keyword evidence="4 6" id="KW-0472">Membrane</keyword>
<feature type="transmembrane region" description="Helical" evidence="6">
    <location>
        <begin position="61"/>
        <end position="81"/>
    </location>
</feature>
<dbReference type="InterPro" id="IPR020846">
    <property type="entry name" value="MFS_dom"/>
</dbReference>
<feature type="transmembrane region" description="Helical" evidence="6">
    <location>
        <begin position="148"/>
        <end position="171"/>
    </location>
</feature>
<gene>
    <name evidence="9" type="primary">LOC105431124</name>
</gene>